<gene>
    <name evidence="1" type="ORF">DEIGR_103126</name>
</gene>
<sequence>MADPDLSGPDPRGAEGSLDWVPLEAARAFADGDERWAAVLLARARDAQPAGSVAWARLERLHGLSLIHVQREVEGTFALERSDALLDAAGATRPDLEVLEARAASGLPER</sequence>
<proteinExistence type="predicted"/>
<keyword evidence="2" id="KW-1185">Reference proteome</keyword>
<dbReference type="EMBL" id="BCMS01000001">
    <property type="protein sequence ID" value="GAQ23099.1"/>
    <property type="molecule type" value="Genomic_DNA"/>
</dbReference>
<reference evidence="2" key="1">
    <citation type="submission" date="2015-11" db="EMBL/GenBank/DDBJ databases">
        <title>Draft Genome Sequence of the Radioresistant Bacterium Deinococcus grandis, Isolated from Freshwater Fish in Japan.</title>
        <authorList>
            <person name="Satoh K."/>
            <person name="Onodera T."/>
            <person name="Omoso K."/>
            <person name="Takeda-Yano K."/>
            <person name="Katayama T."/>
            <person name="Oono Y."/>
            <person name="Narumi I."/>
        </authorList>
    </citation>
    <scope>NUCLEOTIDE SEQUENCE [LARGE SCALE GENOMIC DNA]</scope>
    <source>
        <strain evidence="2">ATCC 43672</strain>
    </source>
</reference>
<dbReference type="RefSeq" id="WP_058978407.1">
    <property type="nucleotide sequence ID" value="NZ_BCMS01000001.1"/>
</dbReference>
<evidence type="ECO:0000313" key="1">
    <source>
        <dbReference type="EMBL" id="GAQ23099.1"/>
    </source>
</evidence>
<name>A0A117DPA0_9DEIO</name>
<dbReference type="AlphaFoldDB" id="A0A117DPA0"/>
<evidence type="ECO:0000313" key="2">
    <source>
        <dbReference type="Proteomes" id="UP000056209"/>
    </source>
</evidence>
<protein>
    <submittedName>
        <fullName evidence="1">Uncharacterized protein</fullName>
    </submittedName>
</protein>
<accession>A0A117DPA0</accession>
<organism evidence="1 2">
    <name type="scientific">Deinococcus grandis</name>
    <dbReference type="NCBI Taxonomy" id="57498"/>
    <lineage>
        <taxon>Bacteria</taxon>
        <taxon>Thermotogati</taxon>
        <taxon>Deinococcota</taxon>
        <taxon>Deinococci</taxon>
        <taxon>Deinococcales</taxon>
        <taxon>Deinococcaceae</taxon>
        <taxon>Deinococcus</taxon>
    </lineage>
</organism>
<dbReference type="Proteomes" id="UP000056209">
    <property type="component" value="Unassembled WGS sequence"/>
</dbReference>
<dbReference type="OrthoDB" id="70299at2"/>
<comment type="caution">
    <text evidence="1">The sequence shown here is derived from an EMBL/GenBank/DDBJ whole genome shotgun (WGS) entry which is preliminary data.</text>
</comment>